<keyword evidence="3" id="KW-1185">Reference proteome</keyword>
<evidence type="ECO:0000313" key="2">
    <source>
        <dbReference type="EMBL" id="MBM0277206.1"/>
    </source>
</evidence>
<gene>
    <name evidence="2" type="ORF">JM949_18320</name>
</gene>
<feature type="transmembrane region" description="Helical" evidence="1">
    <location>
        <begin position="12"/>
        <end position="33"/>
    </location>
</feature>
<keyword evidence="1" id="KW-0812">Transmembrane</keyword>
<evidence type="ECO:0000313" key="3">
    <source>
        <dbReference type="Proteomes" id="UP000622245"/>
    </source>
</evidence>
<name>A0ABS1YIJ0_9ACTN</name>
<feature type="transmembrane region" description="Helical" evidence="1">
    <location>
        <begin position="77"/>
        <end position="97"/>
    </location>
</feature>
<sequence length="130" mass="12893">MTTDTSAGRPGPWARLHGGLLVVAFGVLAYAGVAALDGPTRGFALSWSIIGGAGALGASTIMLAARRRSRRLEDGARLLMVLAALAALAIGVGSAPAGVDRGFVIAVTGVLAAALALYALLAGELRRGAA</sequence>
<proteinExistence type="predicted"/>
<protein>
    <submittedName>
        <fullName evidence="2">Uncharacterized protein</fullName>
    </submittedName>
</protein>
<keyword evidence="1" id="KW-0472">Membrane</keyword>
<dbReference type="EMBL" id="JAEVHL010000090">
    <property type="protein sequence ID" value="MBM0277206.1"/>
    <property type="molecule type" value="Genomic_DNA"/>
</dbReference>
<feature type="transmembrane region" description="Helical" evidence="1">
    <location>
        <begin position="45"/>
        <end position="65"/>
    </location>
</feature>
<reference evidence="2 3" key="1">
    <citation type="submission" date="2021-01" db="EMBL/GenBank/DDBJ databases">
        <title>Draft genome sequence of Micromonospora sp. strain STR1s_6.</title>
        <authorList>
            <person name="Karlyshev A."/>
            <person name="Jawad R."/>
        </authorList>
    </citation>
    <scope>NUCLEOTIDE SEQUENCE [LARGE SCALE GENOMIC DNA]</scope>
    <source>
        <strain evidence="2 3">STR1S-6</strain>
    </source>
</reference>
<organism evidence="2 3">
    <name type="scientific">Micromonospora tarensis</name>
    <dbReference type="NCBI Taxonomy" id="2806100"/>
    <lineage>
        <taxon>Bacteria</taxon>
        <taxon>Bacillati</taxon>
        <taxon>Actinomycetota</taxon>
        <taxon>Actinomycetes</taxon>
        <taxon>Micromonosporales</taxon>
        <taxon>Micromonosporaceae</taxon>
        <taxon>Micromonospora</taxon>
    </lineage>
</organism>
<comment type="caution">
    <text evidence="2">The sequence shown here is derived from an EMBL/GenBank/DDBJ whole genome shotgun (WGS) entry which is preliminary data.</text>
</comment>
<keyword evidence="1" id="KW-1133">Transmembrane helix</keyword>
<evidence type="ECO:0000256" key="1">
    <source>
        <dbReference type="SAM" id="Phobius"/>
    </source>
</evidence>
<accession>A0ABS1YIJ0</accession>
<dbReference type="Proteomes" id="UP000622245">
    <property type="component" value="Unassembled WGS sequence"/>
</dbReference>
<dbReference type="RefSeq" id="WP_203149646.1">
    <property type="nucleotide sequence ID" value="NZ_JAEVHL010000090.1"/>
</dbReference>
<feature type="transmembrane region" description="Helical" evidence="1">
    <location>
        <begin position="103"/>
        <end position="121"/>
    </location>
</feature>